<reference evidence="3" key="1">
    <citation type="submission" date="2017-02" db="UniProtKB">
        <authorList>
            <consortium name="WormBaseParasite"/>
        </authorList>
    </citation>
    <scope>IDENTIFICATION</scope>
</reference>
<organism evidence="3">
    <name type="scientific">Nippostrongylus brasiliensis</name>
    <name type="common">Rat hookworm</name>
    <dbReference type="NCBI Taxonomy" id="27835"/>
    <lineage>
        <taxon>Eukaryota</taxon>
        <taxon>Metazoa</taxon>
        <taxon>Ecdysozoa</taxon>
        <taxon>Nematoda</taxon>
        <taxon>Chromadorea</taxon>
        <taxon>Rhabditida</taxon>
        <taxon>Rhabditina</taxon>
        <taxon>Rhabditomorpha</taxon>
        <taxon>Strongyloidea</taxon>
        <taxon>Heligmosomidae</taxon>
        <taxon>Nippostrongylus</taxon>
    </lineage>
</organism>
<gene>
    <name evidence="1" type="ORF">NBR_LOCUS1089</name>
</gene>
<dbReference type="Proteomes" id="UP000271162">
    <property type="component" value="Unassembled WGS sequence"/>
</dbReference>
<dbReference type="AlphaFoldDB" id="A0A0N4XEY6"/>
<name>A0A0N4XEY6_NIPBR</name>
<reference evidence="1 2" key="2">
    <citation type="submission" date="2018-11" db="EMBL/GenBank/DDBJ databases">
        <authorList>
            <consortium name="Pathogen Informatics"/>
        </authorList>
    </citation>
    <scope>NUCLEOTIDE SEQUENCE [LARGE SCALE GENOMIC DNA]</scope>
</reference>
<evidence type="ECO:0000313" key="2">
    <source>
        <dbReference type="Proteomes" id="UP000271162"/>
    </source>
</evidence>
<sequence>MDTSVRWKRDRLDFVHNQTRQCKKDKERKSEVIRNSTGIPTEDGTCKKSSILLSVYSHHGVFSTMHPDVYMFIPTRIERLLKTHGYGAPMMYVVRTNVSIGILKWLFCDKYTQDDDDDDGNVEREYNGRTVEKMMMIE</sequence>
<evidence type="ECO:0000313" key="3">
    <source>
        <dbReference type="WBParaSite" id="NBR_0000108801-mRNA-1"/>
    </source>
</evidence>
<dbReference type="EMBL" id="UYSL01000732">
    <property type="protein sequence ID" value="VDL64327.1"/>
    <property type="molecule type" value="Genomic_DNA"/>
</dbReference>
<protein>
    <submittedName>
        <fullName evidence="3">CASPASE_P20 domain-containing protein</fullName>
    </submittedName>
</protein>
<accession>A0A0N4XEY6</accession>
<keyword evidence="2" id="KW-1185">Reference proteome</keyword>
<proteinExistence type="predicted"/>
<evidence type="ECO:0000313" key="1">
    <source>
        <dbReference type="EMBL" id="VDL64327.1"/>
    </source>
</evidence>
<dbReference type="WBParaSite" id="NBR_0000108801-mRNA-1">
    <property type="protein sequence ID" value="NBR_0000108801-mRNA-1"/>
    <property type="gene ID" value="NBR_0000108801"/>
</dbReference>